<dbReference type="PANTHER" id="PTHR45952:SF15">
    <property type="entry name" value="NUCLEOPHILE AMINOHYDROLASE-RELATED"/>
    <property type="match status" value="1"/>
</dbReference>
<dbReference type="Proteomes" id="UP001058974">
    <property type="component" value="Chromosome 1"/>
</dbReference>
<sequence length="329" mass="37032">MNLHVTSHIFKSKRKKTHTFPFYIYLTSKPHYSHPLSIFNLSLTKFSFSIYTLFLANCHFKQRFEANFLTQRKTNMLGIFKEKLVNAPKELNSPASQNSNTKKAKPSHEILRDFMSCNSSNAFFMTFGNDALLAYSPSNTPSIYQRLFSGLDNIYCAFLGNLNNLSQLNKQYGLSKGSNEAMFIIEAYRTLRDRGPYPADQVLKEFEGSFGFVIYDHKNGTVFAASGSDGQIGLYWGIAADGSVVISENLELVKSSCAKSFAPFPNGCLFHSEHGLLNFEHPTKKMKAMPRIDSEGVMCGANFNVDSQSRNQMMPRVGSEANWSTWGQT</sequence>
<name>A0A9D5H0T2_PEA</name>
<dbReference type="EMBL" id="JAMSHJ010000001">
    <property type="protein sequence ID" value="KAI5448052.1"/>
    <property type="molecule type" value="Genomic_DNA"/>
</dbReference>
<dbReference type="SUPFAM" id="SSF56235">
    <property type="entry name" value="N-terminal nucleophile aminohydrolases (Ntn hydrolases)"/>
    <property type="match status" value="1"/>
</dbReference>
<feature type="domain" description="DUF3700" evidence="1">
    <location>
        <begin position="77"/>
        <end position="305"/>
    </location>
</feature>
<organism evidence="2 3">
    <name type="scientific">Pisum sativum</name>
    <name type="common">Garden pea</name>
    <name type="synonym">Lathyrus oleraceus</name>
    <dbReference type="NCBI Taxonomy" id="3888"/>
    <lineage>
        <taxon>Eukaryota</taxon>
        <taxon>Viridiplantae</taxon>
        <taxon>Streptophyta</taxon>
        <taxon>Embryophyta</taxon>
        <taxon>Tracheophyta</taxon>
        <taxon>Spermatophyta</taxon>
        <taxon>Magnoliopsida</taxon>
        <taxon>eudicotyledons</taxon>
        <taxon>Gunneridae</taxon>
        <taxon>Pentapetalae</taxon>
        <taxon>rosids</taxon>
        <taxon>fabids</taxon>
        <taxon>Fabales</taxon>
        <taxon>Fabaceae</taxon>
        <taxon>Papilionoideae</taxon>
        <taxon>50 kb inversion clade</taxon>
        <taxon>NPAAA clade</taxon>
        <taxon>Hologalegina</taxon>
        <taxon>IRL clade</taxon>
        <taxon>Fabeae</taxon>
        <taxon>Lathyrus</taxon>
    </lineage>
</organism>
<evidence type="ECO:0000313" key="2">
    <source>
        <dbReference type="EMBL" id="KAI5448052.1"/>
    </source>
</evidence>
<reference evidence="2 3" key="1">
    <citation type="journal article" date="2022" name="Nat. Genet.">
        <title>Improved pea reference genome and pan-genome highlight genomic features and evolutionary characteristics.</title>
        <authorList>
            <person name="Yang T."/>
            <person name="Liu R."/>
            <person name="Luo Y."/>
            <person name="Hu S."/>
            <person name="Wang D."/>
            <person name="Wang C."/>
            <person name="Pandey M.K."/>
            <person name="Ge S."/>
            <person name="Xu Q."/>
            <person name="Li N."/>
            <person name="Li G."/>
            <person name="Huang Y."/>
            <person name="Saxena R.K."/>
            <person name="Ji Y."/>
            <person name="Li M."/>
            <person name="Yan X."/>
            <person name="He Y."/>
            <person name="Liu Y."/>
            <person name="Wang X."/>
            <person name="Xiang C."/>
            <person name="Varshney R.K."/>
            <person name="Ding H."/>
            <person name="Gao S."/>
            <person name="Zong X."/>
        </authorList>
    </citation>
    <scope>NUCLEOTIDE SEQUENCE [LARGE SCALE GENOMIC DNA]</scope>
    <source>
        <strain evidence="2 3">cv. Zhongwan 6</strain>
    </source>
</reference>
<proteinExistence type="predicted"/>
<dbReference type="Gramene" id="Psat01G0547500-T1">
    <property type="protein sequence ID" value="KAI5448052.1"/>
    <property type="gene ID" value="KIW84_015475"/>
</dbReference>
<dbReference type="PANTHER" id="PTHR45952">
    <property type="entry name" value="ALUMINUM INDUCED PROTEIN WITH YGL AND LRDR MOTIFS"/>
    <property type="match status" value="1"/>
</dbReference>
<dbReference type="InterPro" id="IPR029055">
    <property type="entry name" value="Ntn_hydrolases_N"/>
</dbReference>
<dbReference type="Gene3D" id="3.60.20.10">
    <property type="entry name" value="Glutamine Phosphoribosylpyrophosphate, subunit 1, domain 1"/>
    <property type="match status" value="1"/>
</dbReference>
<dbReference type="AlphaFoldDB" id="A0A9D5H0T2"/>
<evidence type="ECO:0000259" key="1">
    <source>
        <dbReference type="SMART" id="SM01172"/>
    </source>
</evidence>
<dbReference type="InterPro" id="IPR024286">
    <property type="entry name" value="DUF3700"/>
</dbReference>
<keyword evidence="3" id="KW-1185">Reference proteome</keyword>
<evidence type="ECO:0000313" key="3">
    <source>
        <dbReference type="Proteomes" id="UP001058974"/>
    </source>
</evidence>
<accession>A0A9D5H0T2</accession>
<dbReference type="Pfam" id="PF12481">
    <property type="entry name" value="DUF3700"/>
    <property type="match status" value="1"/>
</dbReference>
<dbReference type="SMART" id="SM01172">
    <property type="entry name" value="DUF3700"/>
    <property type="match status" value="1"/>
</dbReference>
<gene>
    <name evidence="2" type="ORF">KIW84_015475</name>
</gene>
<protein>
    <recommendedName>
        <fullName evidence="1">DUF3700 domain-containing protein</fullName>
    </recommendedName>
</protein>
<comment type="caution">
    <text evidence="2">The sequence shown here is derived from an EMBL/GenBank/DDBJ whole genome shotgun (WGS) entry which is preliminary data.</text>
</comment>
<dbReference type="CDD" id="cd01910">
    <property type="entry name" value="Wali7"/>
    <property type="match status" value="1"/>
</dbReference>
<dbReference type="InterPro" id="IPR044828">
    <property type="entry name" value="TSJT1-like"/>
</dbReference>